<dbReference type="Pfam" id="PF02527">
    <property type="entry name" value="GidB"/>
    <property type="match status" value="1"/>
</dbReference>
<dbReference type="AlphaFoldDB" id="A0A2T1E621"/>
<comment type="function">
    <text evidence="6">Specifically methylates the N7 position of a guanine in 16S rRNA.</text>
</comment>
<keyword evidence="8" id="KW-1185">Reference proteome</keyword>
<feature type="binding site" evidence="6">
    <location>
        <position position="95"/>
    </location>
    <ligand>
        <name>S-adenosyl-L-methionine</name>
        <dbReference type="ChEBI" id="CHEBI:59789"/>
    </ligand>
</feature>
<feature type="binding site" evidence="6">
    <location>
        <position position="30"/>
    </location>
    <ligand>
        <name>S-adenosyl-L-methionine</name>
        <dbReference type="ChEBI" id="CHEBI:59789"/>
    </ligand>
</feature>
<keyword evidence="2 6" id="KW-0698">rRNA processing</keyword>
<evidence type="ECO:0000256" key="3">
    <source>
        <dbReference type="ARBA" id="ARBA00022603"/>
    </source>
</evidence>
<keyword evidence="4 6" id="KW-0808">Transferase</keyword>
<dbReference type="InterPro" id="IPR029063">
    <property type="entry name" value="SAM-dependent_MTases_sf"/>
</dbReference>
<dbReference type="PANTHER" id="PTHR31760:SF0">
    <property type="entry name" value="S-ADENOSYL-L-METHIONINE-DEPENDENT METHYLTRANSFERASES SUPERFAMILY PROTEIN"/>
    <property type="match status" value="1"/>
</dbReference>
<dbReference type="OrthoDB" id="9808773at2"/>
<keyword evidence="3 6" id="KW-0489">Methyltransferase</keyword>
<dbReference type="SUPFAM" id="SSF53335">
    <property type="entry name" value="S-adenosyl-L-methionine-dependent methyltransferases"/>
    <property type="match status" value="1"/>
</dbReference>
<feature type="binding site" evidence="6">
    <location>
        <begin position="48"/>
        <end position="50"/>
    </location>
    <ligand>
        <name>S-adenosyl-L-methionine</name>
        <dbReference type="ChEBI" id="CHEBI:59789"/>
    </ligand>
</feature>
<dbReference type="PIRSF" id="PIRSF003078">
    <property type="entry name" value="GidB"/>
    <property type="match status" value="1"/>
</dbReference>
<keyword evidence="5 6" id="KW-0949">S-adenosyl-L-methionine</keyword>
<evidence type="ECO:0000256" key="1">
    <source>
        <dbReference type="ARBA" id="ARBA00022490"/>
    </source>
</evidence>
<sequence>MEAEGRADADLPPISKAPFKAIDIGTGAGFPGLPVAIVQPTWAVTLLDSTRKKMTFLDHVLATMGLTNAMTLAERVEQVGRQKHQRQAYDLAFIRAVATATVCAEYALPLLNIGGRAVLYRGQWTTDEMTALEGAAAQLGGAIETVESFITPLTHSVRHCIILKKVAPTPTAFPRAVGVPTQNPL</sequence>
<dbReference type="NCBIfam" id="TIGR00138">
    <property type="entry name" value="rsmG_gidB"/>
    <property type="match status" value="1"/>
</dbReference>
<dbReference type="EMBL" id="PVWK01000083">
    <property type="protein sequence ID" value="PSB28189.1"/>
    <property type="molecule type" value="Genomic_DNA"/>
</dbReference>
<name>A0A2T1E621_9CYAN</name>
<dbReference type="Gene3D" id="3.40.50.150">
    <property type="entry name" value="Vaccinia Virus protein VP39"/>
    <property type="match status" value="1"/>
</dbReference>
<evidence type="ECO:0000313" key="8">
    <source>
        <dbReference type="Proteomes" id="UP000239576"/>
    </source>
</evidence>
<dbReference type="PANTHER" id="PTHR31760">
    <property type="entry name" value="S-ADENOSYL-L-METHIONINE-DEPENDENT METHYLTRANSFERASES SUPERFAMILY PROTEIN"/>
    <property type="match status" value="1"/>
</dbReference>
<accession>A0A2T1E621</accession>
<evidence type="ECO:0000256" key="4">
    <source>
        <dbReference type="ARBA" id="ARBA00022679"/>
    </source>
</evidence>
<protein>
    <recommendedName>
        <fullName evidence="6">Ribosomal RNA small subunit methyltransferase G</fullName>
        <ecNumber evidence="6">2.1.1.-</ecNumber>
    </recommendedName>
    <alternativeName>
        <fullName evidence="6">16S rRNA 7-methylguanosine methyltransferase</fullName>
        <shortName evidence="6">16S rRNA m7G methyltransferase</shortName>
    </alternativeName>
</protein>
<organism evidence="7 8">
    <name type="scientific">Stenomitos frigidus ULC18</name>
    <dbReference type="NCBI Taxonomy" id="2107698"/>
    <lineage>
        <taxon>Bacteria</taxon>
        <taxon>Bacillati</taxon>
        <taxon>Cyanobacteriota</taxon>
        <taxon>Cyanophyceae</taxon>
        <taxon>Leptolyngbyales</taxon>
        <taxon>Leptolyngbyaceae</taxon>
        <taxon>Stenomitos</taxon>
    </lineage>
</organism>
<dbReference type="GO" id="GO:0005829">
    <property type="term" value="C:cytosol"/>
    <property type="evidence" value="ECO:0007669"/>
    <property type="project" value="TreeGrafter"/>
</dbReference>
<evidence type="ECO:0000256" key="5">
    <source>
        <dbReference type="ARBA" id="ARBA00022691"/>
    </source>
</evidence>
<dbReference type="EC" id="2.1.1.-" evidence="6"/>
<dbReference type="InterPro" id="IPR003682">
    <property type="entry name" value="rRNA_ssu_MeTfrase_G"/>
</dbReference>
<evidence type="ECO:0000313" key="7">
    <source>
        <dbReference type="EMBL" id="PSB28189.1"/>
    </source>
</evidence>
<dbReference type="Proteomes" id="UP000239576">
    <property type="component" value="Unassembled WGS sequence"/>
</dbReference>
<evidence type="ECO:0000256" key="2">
    <source>
        <dbReference type="ARBA" id="ARBA00022552"/>
    </source>
</evidence>
<reference evidence="8" key="1">
    <citation type="submission" date="2018-02" db="EMBL/GenBank/DDBJ databases">
        <authorList>
            <person name="Moore K."/>
            <person name="Momper L."/>
        </authorList>
    </citation>
    <scope>NUCLEOTIDE SEQUENCE [LARGE SCALE GENOMIC DNA]</scope>
    <source>
        <strain evidence="8">ULC18</strain>
    </source>
</reference>
<feature type="binding site" evidence="6">
    <location>
        <position position="25"/>
    </location>
    <ligand>
        <name>S-adenosyl-L-methionine</name>
        <dbReference type="ChEBI" id="CHEBI:59789"/>
    </ligand>
</feature>
<dbReference type="GO" id="GO:0070043">
    <property type="term" value="F:rRNA (guanine-N7-)-methyltransferase activity"/>
    <property type="evidence" value="ECO:0007669"/>
    <property type="project" value="UniProtKB-UniRule"/>
</dbReference>
<reference evidence="7 8" key="2">
    <citation type="submission" date="2018-03" db="EMBL/GenBank/DDBJ databases">
        <title>The ancient ancestry and fast evolution of plastids.</title>
        <authorList>
            <person name="Moore K.R."/>
            <person name="Magnabosco C."/>
            <person name="Momper L."/>
            <person name="Gold D.A."/>
            <person name="Bosak T."/>
            <person name="Fournier G.P."/>
        </authorList>
    </citation>
    <scope>NUCLEOTIDE SEQUENCE [LARGE SCALE GENOMIC DNA]</scope>
    <source>
        <strain evidence="7 8">ULC18</strain>
    </source>
</reference>
<proteinExistence type="inferred from homology"/>
<keyword evidence="1 6" id="KW-0963">Cytoplasm</keyword>
<comment type="subcellular location">
    <subcellularLocation>
        <location evidence="6">Cytoplasm</location>
    </subcellularLocation>
</comment>
<gene>
    <name evidence="6" type="primary">rsmG</name>
    <name evidence="7" type="ORF">C7B82_14615</name>
</gene>
<comment type="similarity">
    <text evidence="6">Belongs to the methyltransferase superfamily. RNA methyltransferase RsmG family.</text>
</comment>
<feature type="binding site" evidence="6">
    <location>
        <begin position="76"/>
        <end position="77"/>
    </location>
    <ligand>
        <name>S-adenosyl-L-methionine</name>
        <dbReference type="ChEBI" id="CHEBI:59789"/>
    </ligand>
</feature>
<dbReference type="HAMAP" id="MF_00074">
    <property type="entry name" value="16SrRNA_methyltr_G"/>
    <property type="match status" value="1"/>
</dbReference>
<evidence type="ECO:0000256" key="6">
    <source>
        <dbReference type="HAMAP-Rule" id="MF_00074"/>
    </source>
</evidence>
<comment type="caution">
    <text evidence="7">The sequence shown here is derived from an EMBL/GenBank/DDBJ whole genome shotgun (WGS) entry which is preliminary data.</text>
</comment>